<accession>A0A948RT61</accession>
<dbReference type="PANTHER" id="PTHR33171:SF17">
    <property type="entry name" value="LARA-LIKE N-TERMINAL DOMAIN-CONTAINING PROTEIN"/>
    <property type="match status" value="1"/>
</dbReference>
<comment type="caution">
    <text evidence="2">The sequence shown here is derived from an EMBL/GenBank/DDBJ whole genome shotgun (WGS) entry which is preliminary data.</text>
</comment>
<dbReference type="EMBL" id="JAHJDP010000032">
    <property type="protein sequence ID" value="MBU2690545.1"/>
    <property type="molecule type" value="Genomic_DNA"/>
</dbReference>
<dbReference type="Pfam" id="PF09861">
    <property type="entry name" value="Lar_N"/>
    <property type="match status" value="1"/>
</dbReference>
<dbReference type="Proteomes" id="UP000777784">
    <property type="component" value="Unassembled WGS sequence"/>
</dbReference>
<dbReference type="InterPro" id="IPR048068">
    <property type="entry name" value="LarA-like"/>
</dbReference>
<dbReference type="InterPro" id="IPR043166">
    <property type="entry name" value="LarA-like_C"/>
</dbReference>
<evidence type="ECO:0000259" key="1">
    <source>
        <dbReference type="Pfam" id="PF09861"/>
    </source>
</evidence>
<dbReference type="Gene3D" id="3.40.50.11440">
    <property type="match status" value="1"/>
</dbReference>
<reference evidence="2" key="1">
    <citation type="submission" date="2021-05" db="EMBL/GenBank/DDBJ databases">
        <title>Energy efficiency and biological interactions define the core microbiome of deep oligotrophic groundwater.</title>
        <authorList>
            <person name="Mehrshad M."/>
            <person name="Lopez-Fernandez M."/>
            <person name="Bell E."/>
            <person name="Bernier-Latmani R."/>
            <person name="Bertilsson S."/>
            <person name="Dopson M."/>
        </authorList>
    </citation>
    <scope>NUCLEOTIDE SEQUENCE</scope>
    <source>
        <strain evidence="2">Modern_marine.mb.64</strain>
    </source>
</reference>
<gene>
    <name evidence="2" type="ORF">KJ970_06415</name>
</gene>
<evidence type="ECO:0000313" key="3">
    <source>
        <dbReference type="Proteomes" id="UP000777784"/>
    </source>
</evidence>
<dbReference type="GO" id="GO:0050043">
    <property type="term" value="F:lactate racemase activity"/>
    <property type="evidence" value="ECO:0007669"/>
    <property type="project" value="InterPro"/>
</dbReference>
<dbReference type="AlphaFoldDB" id="A0A948RT61"/>
<proteinExistence type="predicted"/>
<evidence type="ECO:0000313" key="2">
    <source>
        <dbReference type="EMBL" id="MBU2690545.1"/>
    </source>
</evidence>
<sequence>MKIPYGKACLECPSEEILGKPAMRWRGRRSAWQEMEPDQVLEELGETRSCACGPRQPPNWEPLSSFFPRAPRHPVLVVPDATRRGFWQDILPSLVVDLLMRWPATELKILVATGIHAEVSRDDIERHLRFGDHAAPADHDGRQAAASGRIKIVQHHSDEGNLPVGTTPRGTPVSIDRHYLESDARILLGGTSYHYFAGFGGGPKLVFPGLASRPGILMNHLRALGRGMSGWDPACAPAQIAGNPVAEDIAEAATLAPPHAVISTLGFGDQIGVVTMAGREDWVLSINRCRALYHRGHRVVLSAPLQGVIVDAGGYPRDRHLLQVHKSLQHAVRFLRPDGWILLIGECGEGFGSAGLLDMVKSLSLRSLSDVTAQEADAGHLQTAVALMTATGKRRVAFYSEISGKHPEQIRSLGWQPLATGRELEAWLRERSKGSWGWLSEADTVLPQ</sequence>
<name>A0A948RT61_UNCEI</name>
<dbReference type="Gene3D" id="3.90.226.30">
    <property type="match status" value="1"/>
</dbReference>
<organism evidence="2 3">
    <name type="scientific">Eiseniibacteriota bacterium</name>
    <dbReference type="NCBI Taxonomy" id="2212470"/>
    <lineage>
        <taxon>Bacteria</taxon>
        <taxon>Candidatus Eiseniibacteriota</taxon>
    </lineage>
</organism>
<protein>
    <submittedName>
        <fullName evidence="2">DUF2088 domain-containing protein</fullName>
    </submittedName>
</protein>
<feature type="domain" description="LarA-like N-terminal" evidence="1">
    <location>
        <begin position="61"/>
        <end position="225"/>
    </location>
</feature>
<dbReference type="PANTHER" id="PTHR33171">
    <property type="entry name" value="LAR_N DOMAIN-CONTAINING PROTEIN"/>
    <property type="match status" value="1"/>
</dbReference>
<dbReference type="InterPro" id="IPR018657">
    <property type="entry name" value="LarA-like_N"/>
</dbReference>